<keyword evidence="2" id="KW-1133">Transmembrane helix</keyword>
<keyword evidence="4" id="KW-1185">Reference proteome</keyword>
<feature type="region of interest" description="Disordered" evidence="1">
    <location>
        <begin position="79"/>
        <end position="104"/>
    </location>
</feature>
<feature type="compositionally biased region" description="Basic and acidic residues" evidence="1">
    <location>
        <begin position="79"/>
        <end position="90"/>
    </location>
</feature>
<evidence type="ECO:0000313" key="3">
    <source>
        <dbReference type="EMBL" id="GIY57898.1"/>
    </source>
</evidence>
<protein>
    <submittedName>
        <fullName evidence="3">Uncharacterized protein</fullName>
    </submittedName>
</protein>
<evidence type="ECO:0000313" key="4">
    <source>
        <dbReference type="Proteomes" id="UP001054945"/>
    </source>
</evidence>
<accession>A0AAV4UJF6</accession>
<evidence type="ECO:0000256" key="2">
    <source>
        <dbReference type="SAM" id="Phobius"/>
    </source>
</evidence>
<comment type="caution">
    <text evidence="3">The sequence shown here is derived from an EMBL/GenBank/DDBJ whole genome shotgun (WGS) entry which is preliminary data.</text>
</comment>
<reference evidence="3 4" key="1">
    <citation type="submission" date="2021-06" db="EMBL/GenBank/DDBJ databases">
        <title>Caerostris extrusa draft genome.</title>
        <authorList>
            <person name="Kono N."/>
            <person name="Arakawa K."/>
        </authorList>
    </citation>
    <scope>NUCLEOTIDE SEQUENCE [LARGE SCALE GENOMIC DNA]</scope>
</reference>
<proteinExistence type="predicted"/>
<dbReference type="AlphaFoldDB" id="A0AAV4UJF6"/>
<name>A0AAV4UJF6_CAEEX</name>
<organism evidence="3 4">
    <name type="scientific">Caerostris extrusa</name>
    <name type="common">Bark spider</name>
    <name type="synonym">Caerostris bankana</name>
    <dbReference type="NCBI Taxonomy" id="172846"/>
    <lineage>
        <taxon>Eukaryota</taxon>
        <taxon>Metazoa</taxon>
        <taxon>Ecdysozoa</taxon>
        <taxon>Arthropoda</taxon>
        <taxon>Chelicerata</taxon>
        <taxon>Arachnida</taxon>
        <taxon>Araneae</taxon>
        <taxon>Araneomorphae</taxon>
        <taxon>Entelegynae</taxon>
        <taxon>Araneoidea</taxon>
        <taxon>Araneidae</taxon>
        <taxon>Caerostris</taxon>
    </lineage>
</organism>
<evidence type="ECO:0000256" key="1">
    <source>
        <dbReference type="SAM" id="MobiDB-lite"/>
    </source>
</evidence>
<sequence>MNSVEKLSDQPKTENAAFRVAIFSLNLTALPICCFLLAAAETLFWKLSPVRNRLLCLLRTFKFNIPRFSGRNVRERKDASARELEAHHSDALFSPAGKIRNQKH</sequence>
<dbReference type="Proteomes" id="UP001054945">
    <property type="component" value="Unassembled WGS sequence"/>
</dbReference>
<keyword evidence="2" id="KW-0472">Membrane</keyword>
<keyword evidence="2" id="KW-0812">Transmembrane</keyword>
<feature type="transmembrane region" description="Helical" evidence="2">
    <location>
        <begin position="20"/>
        <end position="45"/>
    </location>
</feature>
<gene>
    <name evidence="3" type="ORF">CEXT_440301</name>
</gene>
<dbReference type="EMBL" id="BPLR01012985">
    <property type="protein sequence ID" value="GIY57898.1"/>
    <property type="molecule type" value="Genomic_DNA"/>
</dbReference>